<keyword evidence="4" id="KW-1185">Reference proteome</keyword>
<protein>
    <recommendedName>
        <fullName evidence="5">Protein FAM227B</fullName>
    </recommendedName>
</protein>
<accession>A0AAV2HV31</accession>
<evidence type="ECO:0000256" key="2">
    <source>
        <dbReference type="SAM" id="MobiDB-lite"/>
    </source>
</evidence>
<name>A0AAV2HV31_LYMST</name>
<dbReference type="PANTHER" id="PTHR33560">
    <property type="entry name" value="PROTEIN FAM227B"/>
    <property type="match status" value="1"/>
</dbReference>
<reference evidence="3 4" key="1">
    <citation type="submission" date="2024-04" db="EMBL/GenBank/DDBJ databases">
        <authorList>
            <consortium name="Genoscope - CEA"/>
            <person name="William W."/>
        </authorList>
    </citation>
    <scope>NUCLEOTIDE SEQUENCE [LARGE SCALE GENOMIC DNA]</scope>
</reference>
<organism evidence="3 4">
    <name type="scientific">Lymnaea stagnalis</name>
    <name type="common">Great pond snail</name>
    <name type="synonym">Helix stagnalis</name>
    <dbReference type="NCBI Taxonomy" id="6523"/>
    <lineage>
        <taxon>Eukaryota</taxon>
        <taxon>Metazoa</taxon>
        <taxon>Spiralia</taxon>
        <taxon>Lophotrochozoa</taxon>
        <taxon>Mollusca</taxon>
        <taxon>Gastropoda</taxon>
        <taxon>Heterobranchia</taxon>
        <taxon>Euthyneura</taxon>
        <taxon>Panpulmonata</taxon>
        <taxon>Hygrophila</taxon>
        <taxon>Lymnaeoidea</taxon>
        <taxon>Lymnaeidae</taxon>
        <taxon>Lymnaea</taxon>
    </lineage>
</organism>
<evidence type="ECO:0008006" key="5">
    <source>
        <dbReference type="Google" id="ProtNLM"/>
    </source>
</evidence>
<feature type="region of interest" description="Disordered" evidence="2">
    <location>
        <begin position="354"/>
        <end position="399"/>
    </location>
</feature>
<evidence type="ECO:0000256" key="1">
    <source>
        <dbReference type="ARBA" id="ARBA00008666"/>
    </source>
</evidence>
<feature type="compositionally biased region" description="Polar residues" evidence="2">
    <location>
        <begin position="361"/>
        <end position="373"/>
    </location>
</feature>
<evidence type="ECO:0000313" key="4">
    <source>
        <dbReference type="Proteomes" id="UP001497497"/>
    </source>
</evidence>
<gene>
    <name evidence="3" type="ORF">GSLYS_00011318001</name>
</gene>
<evidence type="ECO:0000313" key="3">
    <source>
        <dbReference type="EMBL" id="CAL1537405.1"/>
    </source>
</evidence>
<dbReference type="Proteomes" id="UP001497497">
    <property type="component" value="Unassembled WGS sequence"/>
</dbReference>
<proteinExistence type="inferred from homology"/>
<comment type="caution">
    <text evidence="3">The sequence shown here is derived from an EMBL/GenBank/DDBJ whole genome shotgun (WGS) entry which is preliminary data.</text>
</comment>
<dbReference type="InterPro" id="IPR029417">
    <property type="entry name" value="FAM227"/>
</dbReference>
<dbReference type="Pfam" id="PF14922">
    <property type="entry name" value="FWWh"/>
    <property type="match status" value="1"/>
</dbReference>
<feature type="compositionally biased region" description="Low complexity" evidence="2">
    <location>
        <begin position="385"/>
        <end position="398"/>
    </location>
</feature>
<dbReference type="AlphaFoldDB" id="A0AAV2HV31"/>
<sequence length="619" mass="70179">MSHINRVGSPMDRLDESLDEAPEKINLRKQLLKSKQRTKSPFLIGSMEEVSYKISKLDQKLQSYTALVCESRASNFDEDKYRGKNAESREQYIKQAKDTKEVRTFAGLYTIKSTLIPSLSDKVKNITKISMKSKKKNLLAATKNEMGKPKFVELQQYPGYDPKEVTPLPGGLLTRDMYNKAVIASGLMKNKANYRIEFEHLLYSPMSEAILQDTFWWLFLEKFQANPISQAKLFSRVAHNYVHLMMQGSDTYLKDMFFTDYPKLVSQAVYTAFCFSFPDSYRLFGESFKNDITFLVYGWMAGIRPAPRNWLTWDMSALEPANLKQREELMNKKSGNSIINLDYLESLVSTNPAQASAMPTAHSTSRSSTNSYIGSRKPQGQAGCKTSSPHKSVSPTSSQVSVAIEAVAEAQYGNRVGRVHKENKEKFRSTDALTPIREISSEADGEDEITKTNVQNIWDVKASNKHEIKSHPVGRSCDFVKVVFNTEGKSPLVSHFLQMAGLQRDAGQIIRLQRVEVENLPPLDAPTYKDVISESSRSIKRINRDFQNMRQSNHRMTQALVREQQANMRDFLRKQTSLLSNKKEVKRLSDLIIMEQRKSEDSVSAGADTAIVAALMGQE</sequence>
<comment type="similarity">
    <text evidence="1">Belongs to the FAM227 family.</text>
</comment>
<dbReference type="PANTHER" id="PTHR33560:SF1">
    <property type="entry name" value="PROTEIN FAM227A"/>
    <property type="match status" value="1"/>
</dbReference>
<dbReference type="EMBL" id="CAXITT010000261">
    <property type="protein sequence ID" value="CAL1537405.1"/>
    <property type="molecule type" value="Genomic_DNA"/>
</dbReference>